<dbReference type="AlphaFoldDB" id="A0AAV4NAA0"/>
<evidence type="ECO:0000313" key="2">
    <source>
        <dbReference type="EMBL" id="GIX81759.1"/>
    </source>
</evidence>
<gene>
    <name evidence="2" type="ORF">CDAR_195441</name>
</gene>
<organism evidence="2 3">
    <name type="scientific">Caerostris darwini</name>
    <dbReference type="NCBI Taxonomy" id="1538125"/>
    <lineage>
        <taxon>Eukaryota</taxon>
        <taxon>Metazoa</taxon>
        <taxon>Ecdysozoa</taxon>
        <taxon>Arthropoda</taxon>
        <taxon>Chelicerata</taxon>
        <taxon>Arachnida</taxon>
        <taxon>Araneae</taxon>
        <taxon>Araneomorphae</taxon>
        <taxon>Entelegynae</taxon>
        <taxon>Araneoidea</taxon>
        <taxon>Araneidae</taxon>
        <taxon>Caerostris</taxon>
    </lineage>
</organism>
<reference evidence="2 3" key="1">
    <citation type="submission" date="2021-06" db="EMBL/GenBank/DDBJ databases">
        <title>Caerostris darwini draft genome.</title>
        <authorList>
            <person name="Kono N."/>
            <person name="Arakawa K."/>
        </authorList>
    </citation>
    <scope>NUCLEOTIDE SEQUENCE [LARGE SCALE GENOMIC DNA]</scope>
</reference>
<feature type="region of interest" description="Disordered" evidence="1">
    <location>
        <begin position="1"/>
        <end position="49"/>
    </location>
</feature>
<dbReference type="Proteomes" id="UP001054837">
    <property type="component" value="Unassembled WGS sequence"/>
</dbReference>
<accession>A0AAV4NAA0</accession>
<evidence type="ECO:0000256" key="1">
    <source>
        <dbReference type="SAM" id="MobiDB-lite"/>
    </source>
</evidence>
<sequence length="100" mass="11200">MEAEDHLRAGPSGVEQRAGPRGRVLRRQHSHRAGHRARRGGRLHGCQGGQEAQAATCGEHNGVQVLLRLAPQLYHELPPQGIRELLLLTKRLIFYTPWCL</sequence>
<dbReference type="EMBL" id="BPLQ01001438">
    <property type="protein sequence ID" value="GIX81759.1"/>
    <property type="molecule type" value="Genomic_DNA"/>
</dbReference>
<name>A0AAV4NAA0_9ARAC</name>
<comment type="caution">
    <text evidence="2">The sequence shown here is derived from an EMBL/GenBank/DDBJ whole genome shotgun (WGS) entry which is preliminary data.</text>
</comment>
<proteinExistence type="predicted"/>
<evidence type="ECO:0000313" key="3">
    <source>
        <dbReference type="Proteomes" id="UP001054837"/>
    </source>
</evidence>
<keyword evidence="3" id="KW-1185">Reference proteome</keyword>
<protein>
    <submittedName>
        <fullName evidence="2">Uncharacterized protein</fullName>
    </submittedName>
</protein>
<feature type="compositionally biased region" description="Basic residues" evidence="1">
    <location>
        <begin position="23"/>
        <end position="42"/>
    </location>
</feature>